<dbReference type="Proteomes" id="UP000001680">
    <property type="component" value="Chromosome 2"/>
</dbReference>
<dbReference type="GO" id="GO:0004715">
    <property type="term" value="F:non-membrane spanning protein tyrosine kinase activity"/>
    <property type="evidence" value="ECO:0007669"/>
    <property type="project" value="UniProtKB-EC"/>
</dbReference>
<keyword evidence="10" id="KW-0808">Transferase</keyword>
<keyword evidence="5" id="KW-0067">ATP-binding</keyword>
<evidence type="ECO:0000259" key="9">
    <source>
        <dbReference type="SMART" id="SM00382"/>
    </source>
</evidence>
<keyword evidence="3" id="KW-0812">Transmembrane</keyword>
<evidence type="ECO:0000256" key="6">
    <source>
        <dbReference type="ARBA" id="ARBA00022989"/>
    </source>
</evidence>
<evidence type="ECO:0000256" key="8">
    <source>
        <dbReference type="SAM" id="Coils"/>
    </source>
</evidence>
<evidence type="ECO:0000256" key="1">
    <source>
        <dbReference type="ARBA" id="ARBA00004651"/>
    </source>
</evidence>
<dbReference type="Gene3D" id="3.40.50.300">
    <property type="entry name" value="P-loop containing nucleotide triphosphate hydrolases"/>
    <property type="match status" value="1"/>
</dbReference>
<evidence type="ECO:0000256" key="3">
    <source>
        <dbReference type="ARBA" id="ARBA00022692"/>
    </source>
</evidence>
<dbReference type="GO" id="GO:0005524">
    <property type="term" value="F:ATP binding"/>
    <property type="evidence" value="ECO:0007669"/>
    <property type="project" value="UniProtKB-KW"/>
</dbReference>
<dbReference type="Pfam" id="PF02706">
    <property type="entry name" value="Wzz"/>
    <property type="match status" value="1"/>
</dbReference>
<dbReference type="InterPro" id="IPR005702">
    <property type="entry name" value="Wzc-like_C"/>
</dbReference>
<dbReference type="EMBL" id="CP001026">
    <property type="protein sequence ID" value="ACB66562.1"/>
    <property type="molecule type" value="Genomic_DNA"/>
</dbReference>
<dbReference type="InterPro" id="IPR003856">
    <property type="entry name" value="LPS_length_determ_N"/>
</dbReference>
<dbReference type="PANTHER" id="PTHR32309">
    <property type="entry name" value="TYROSINE-PROTEIN KINASE"/>
    <property type="match status" value="1"/>
</dbReference>
<sequence length="760" mass="82178">MTSSTLPDPHSGPALRPSYPVRRYWGMLYGGRRLILCTALAGALVGAVYALCAAPVYRTDILFQVEQSPTDSKQTSPPGDPSAVFDLKTDASTEIEVLKSRAVLDRAIDSTNLAVDARPHYLPLIGWRFVNAADGLSAPLPGGYVYGTERIDVPTFDVPKRLLGKRFALTLGDDGVYTLQRTGWFGRKGPAWQGRIGQPLHVDTPQGPLDIFVRDVAGKPGARFDLTRYSDEEATVWLQKNALISERGKQSNMIGVTLDGIDPVHDSRVLNAIGDAYLAQNTQRKSEAADKLIRFMDTQLPQLKAQLEQAENRFNAFRASHGTVNTSDEALALRQQSVDIETRVQTLQQRREELLTRFMPKHPALVAVDAQLADAQHSLDTTRKQIQQLPTVEQGVLQLQRDVAVDTALYTNLLNTRQQMILARASKTGTVRIVDTAKVAEEPIGPHRGVAVIALLMLGLLAGAAIVIVRQRVVGTIGDAEEIEWTTGLPVFATVPHSAVAAQPESRPKSGRRGMRAPMPPIDAQDAHDTALEGLRNFRAALQLSMPDASNPVVLISGPTTGVGKSFVAANIASLVGAAKRRVLLIDADLRKGSQHERFRHSRAPGLSDIVTGTHGGAETIRRGVAPGLDFIPMGSIVPDPGELLLQPALAALVEQVAARYDMVVIDGPPLLPVADALVLGRLAGTVFLVARSGVTTLTELEESARRLEHAHIDVCGVVLNDYKGAPGRYDYGYKDMNTHQAASGYTAGIASRQRVERAS</sequence>
<dbReference type="InterPro" id="IPR003593">
    <property type="entry name" value="AAA+_ATPase"/>
</dbReference>
<keyword evidence="8" id="KW-0175">Coiled coil</keyword>
<evidence type="ECO:0000313" key="11">
    <source>
        <dbReference type="Proteomes" id="UP000001680"/>
    </source>
</evidence>
<dbReference type="NCBIfam" id="TIGR01007">
    <property type="entry name" value="eps_fam"/>
    <property type="match status" value="1"/>
</dbReference>
<evidence type="ECO:0000256" key="2">
    <source>
        <dbReference type="ARBA" id="ARBA00022475"/>
    </source>
</evidence>
<dbReference type="PANTHER" id="PTHR32309:SF32">
    <property type="entry name" value="TYROSINE-PROTEIN KINASE ETK-RELATED"/>
    <property type="match status" value="1"/>
</dbReference>
<dbReference type="InterPro" id="IPR027417">
    <property type="entry name" value="P-loop_NTPase"/>
</dbReference>
<protein>
    <submittedName>
        <fullName evidence="10">Capsular exopolysaccharide family</fullName>
        <ecNumber evidence="10">2.7.10.2</ecNumber>
    </submittedName>
</protein>
<dbReference type="InterPro" id="IPR032807">
    <property type="entry name" value="GNVR"/>
</dbReference>
<evidence type="ECO:0000256" key="4">
    <source>
        <dbReference type="ARBA" id="ARBA00022741"/>
    </source>
</evidence>
<dbReference type="RefSeq" id="WP_012365904.1">
    <property type="nucleotide sequence ID" value="NC_010552.1"/>
</dbReference>
<keyword evidence="4" id="KW-0547">Nucleotide-binding</keyword>
<dbReference type="HOGENOM" id="CLU_009912_0_0_4"/>
<keyword evidence="7" id="KW-0472">Membrane</keyword>
<dbReference type="OrthoDB" id="9808257at2"/>
<keyword evidence="2" id="KW-1003">Cell membrane</keyword>
<organism evidence="10 11">
    <name type="scientific">Burkholderia ambifaria (strain MC40-6)</name>
    <dbReference type="NCBI Taxonomy" id="398577"/>
    <lineage>
        <taxon>Bacteria</taxon>
        <taxon>Pseudomonadati</taxon>
        <taxon>Pseudomonadota</taxon>
        <taxon>Betaproteobacteria</taxon>
        <taxon>Burkholderiales</taxon>
        <taxon>Burkholderiaceae</taxon>
        <taxon>Burkholderia</taxon>
        <taxon>Burkholderia cepacia complex</taxon>
    </lineage>
</organism>
<dbReference type="EC" id="2.7.10.2" evidence="10"/>
<evidence type="ECO:0000313" key="10">
    <source>
        <dbReference type="EMBL" id="ACB66562.1"/>
    </source>
</evidence>
<dbReference type="SUPFAM" id="SSF52540">
    <property type="entry name" value="P-loop containing nucleoside triphosphate hydrolases"/>
    <property type="match status" value="1"/>
</dbReference>
<keyword evidence="6" id="KW-1133">Transmembrane helix</keyword>
<feature type="coiled-coil region" evidence="8">
    <location>
        <begin position="293"/>
        <end position="357"/>
    </location>
</feature>
<name>B1Z2Y2_BURA4</name>
<accession>B1Z2Y2</accession>
<dbReference type="InterPro" id="IPR050445">
    <property type="entry name" value="Bact_polysacc_biosynth/exp"/>
</dbReference>
<dbReference type="Pfam" id="PF01656">
    <property type="entry name" value="CbiA"/>
    <property type="match status" value="1"/>
</dbReference>
<evidence type="ECO:0000256" key="5">
    <source>
        <dbReference type="ARBA" id="ARBA00022840"/>
    </source>
</evidence>
<feature type="domain" description="AAA+ ATPase" evidence="9">
    <location>
        <begin position="550"/>
        <end position="717"/>
    </location>
</feature>
<dbReference type="Pfam" id="PF13807">
    <property type="entry name" value="GNVR"/>
    <property type="match status" value="1"/>
</dbReference>
<evidence type="ECO:0000256" key="7">
    <source>
        <dbReference type="ARBA" id="ARBA00023136"/>
    </source>
</evidence>
<dbReference type="Pfam" id="PF23607">
    <property type="entry name" value="WZC_N"/>
    <property type="match status" value="1"/>
</dbReference>
<dbReference type="GO" id="GO:0005886">
    <property type="term" value="C:plasma membrane"/>
    <property type="evidence" value="ECO:0007669"/>
    <property type="project" value="UniProtKB-SubCell"/>
</dbReference>
<proteinExistence type="predicted"/>
<dbReference type="SMART" id="SM00382">
    <property type="entry name" value="AAA"/>
    <property type="match status" value="1"/>
</dbReference>
<comment type="subcellular location">
    <subcellularLocation>
        <location evidence="1">Cell membrane</location>
        <topology evidence="1">Multi-pass membrane protein</topology>
    </subcellularLocation>
</comment>
<dbReference type="KEGG" id="bac:BamMC406_4097"/>
<dbReference type="InterPro" id="IPR002586">
    <property type="entry name" value="CobQ/CobB/MinD/ParA_Nub-bd_dom"/>
</dbReference>
<reference evidence="11" key="1">
    <citation type="submission" date="2008-04" db="EMBL/GenBank/DDBJ databases">
        <title>Complete sequence of chromosome 2 of Burkholderia ambifaria MC40-6.</title>
        <authorList>
            <person name="Copeland A."/>
            <person name="Lucas S."/>
            <person name="Lapidus A."/>
            <person name="Glavina del Rio T."/>
            <person name="Dalin E."/>
            <person name="Tice H."/>
            <person name="Pitluck S."/>
            <person name="Chain P."/>
            <person name="Malfatti S."/>
            <person name="Shin M."/>
            <person name="Vergez L."/>
            <person name="Lang D."/>
            <person name="Schmutz J."/>
            <person name="Larimer F."/>
            <person name="Land M."/>
            <person name="Hauser L."/>
            <person name="Kyrpides N."/>
            <person name="Lykidis A."/>
            <person name="Ramette A."/>
            <person name="Konstantinidis K."/>
            <person name="Tiedje J."/>
            <person name="Richardson P."/>
        </authorList>
    </citation>
    <scope>NUCLEOTIDE SEQUENCE [LARGE SCALE GENOMIC DNA]</scope>
    <source>
        <strain evidence="11">MC40-6</strain>
    </source>
</reference>
<dbReference type="AlphaFoldDB" id="B1Z2Y2"/>
<dbReference type="CDD" id="cd05387">
    <property type="entry name" value="BY-kinase"/>
    <property type="match status" value="1"/>
</dbReference>
<gene>
    <name evidence="10" type="ordered locus">BamMC406_4097</name>
</gene>